<dbReference type="EMBL" id="UOGL01000475">
    <property type="protein sequence ID" value="VAX40720.1"/>
    <property type="molecule type" value="Genomic_DNA"/>
</dbReference>
<evidence type="ECO:0000256" key="8">
    <source>
        <dbReference type="ARBA" id="ARBA00023317"/>
    </source>
</evidence>
<keyword evidence="4" id="KW-0068">Autocatalytic cleavage</keyword>
<dbReference type="EC" id="4.1.1.11" evidence="9"/>
<name>A0A3B1DYQ6_9ZZZZ</name>
<dbReference type="GO" id="GO:0004068">
    <property type="term" value="F:aspartate 1-decarboxylase activity"/>
    <property type="evidence" value="ECO:0007669"/>
    <property type="project" value="UniProtKB-EC"/>
</dbReference>
<dbReference type="CDD" id="cd06919">
    <property type="entry name" value="Asp_decarbox"/>
    <property type="match status" value="1"/>
</dbReference>
<dbReference type="InterPro" id="IPR003190">
    <property type="entry name" value="Asp_decarbox"/>
</dbReference>
<gene>
    <name evidence="9" type="ORF">MNBD_PLANCTO02-3044</name>
</gene>
<accession>A0A3B1DYQ6</accession>
<dbReference type="AlphaFoldDB" id="A0A3B1DYQ6"/>
<evidence type="ECO:0000256" key="1">
    <source>
        <dbReference type="ARBA" id="ARBA00022490"/>
    </source>
</evidence>
<keyword evidence="5" id="KW-0865">Zymogen</keyword>
<keyword evidence="3" id="KW-0210">Decarboxylase</keyword>
<dbReference type="NCBIfam" id="TIGR00223">
    <property type="entry name" value="panD"/>
    <property type="match status" value="1"/>
</dbReference>
<dbReference type="InterPro" id="IPR009010">
    <property type="entry name" value="Asp_de-COase-like_dom_sf"/>
</dbReference>
<evidence type="ECO:0000256" key="6">
    <source>
        <dbReference type="ARBA" id="ARBA00023239"/>
    </source>
</evidence>
<keyword evidence="8" id="KW-0670">Pyruvate</keyword>
<dbReference type="GO" id="GO:0015940">
    <property type="term" value="P:pantothenate biosynthetic process"/>
    <property type="evidence" value="ECO:0007669"/>
    <property type="project" value="UniProtKB-KW"/>
</dbReference>
<evidence type="ECO:0000256" key="2">
    <source>
        <dbReference type="ARBA" id="ARBA00022655"/>
    </source>
</evidence>
<evidence type="ECO:0000256" key="3">
    <source>
        <dbReference type="ARBA" id="ARBA00022793"/>
    </source>
</evidence>
<dbReference type="HAMAP" id="MF_00446">
    <property type="entry name" value="PanD"/>
    <property type="match status" value="1"/>
</dbReference>
<sequence length="124" mass="13722">MKRTLLKSKIHRATVTEADLDYEGSVTIDSVLLEAADIVPFERVEIYNVTRGTRLATYAIEGEAGSGIICINGAAAHHMQPKDLVIIASYAEYYEEEIEDHCPKIILVDEKNCQKTVSSHGAEK</sequence>
<dbReference type="GO" id="GO:0005829">
    <property type="term" value="C:cytosol"/>
    <property type="evidence" value="ECO:0007669"/>
    <property type="project" value="TreeGrafter"/>
</dbReference>
<protein>
    <submittedName>
        <fullName evidence="9">Aspartate 1-decarboxylase</fullName>
        <ecNumber evidence="9">4.1.1.11</ecNumber>
    </submittedName>
</protein>
<keyword evidence="2" id="KW-0566">Pantothenate biosynthesis</keyword>
<dbReference type="PIRSF" id="PIRSF006246">
    <property type="entry name" value="Asp_decarbox"/>
    <property type="match status" value="1"/>
</dbReference>
<dbReference type="GO" id="GO:0006523">
    <property type="term" value="P:alanine biosynthetic process"/>
    <property type="evidence" value="ECO:0007669"/>
    <property type="project" value="InterPro"/>
</dbReference>
<dbReference type="PANTHER" id="PTHR21012:SF0">
    <property type="entry name" value="ASPARTATE 1-DECARBOXYLASE"/>
    <property type="match status" value="1"/>
</dbReference>
<dbReference type="Gene3D" id="2.40.40.20">
    <property type="match status" value="1"/>
</dbReference>
<evidence type="ECO:0000256" key="4">
    <source>
        <dbReference type="ARBA" id="ARBA00022813"/>
    </source>
</evidence>
<organism evidence="9">
    <name type="scientific">hydrothermal vent metagenome</name>
    <dbReference type="NCBI Taxonomy" id="652676"/>
    <lineage>
        <taxon>unclassified sequences</taxon>
        <taxon>metagenomes</taxon>
        <taxon>ecological metagenomes</taxon>
    </lineage>
</organism>
<evidence type="ECO:0000256" key="5">
    <source>
        <dbReference type="ARBA" id="ARBA00023145"/>
    </source>
</evidence>
<keyword evidence="1" id="KW-0963">Cytoplasm</keyword>
<evidence type="ECO:0000313" key="9">
    <source>
        <dbReference type="EMBL" id="VAX40720.1"/>
    </source>
</evidence>
<keyword evidence="6 9" id="KW-0456">Lyase</keyword>
<evidence type="ECO:0000256" key="7">
    <source>
        <dbReference type="ARBA" id="ARBA00023270"/>
    </source>
</evidence>
<proteinExistence type="inferred from homology"/>
<dbReference type="SUPFAM" id="SSF50692">
    <property type="entry name" value="ADC-like"/>
    <property type="match status" value="1"/>
</dbReference>
<dbReference type="PANTHER" id="PTHR21012">
    <property type="entry name" value="ASPARTATE 1-DECARBOXYLASE"/>
    <property type="match status" value="1"/>
</dbReference>
<reference evidence="9" key="1">
    <citation type="submission" date="2018-06" db="EMBL/GenBank/DDBJ databases">
        <authorList>
            <person name="Zhirakovskaya E."/>
        </authorList>
    </citation>
    <scope>NUCLEOTIDE SEQUENCE</scope>
</reference>
<keyword evidence="7" id="KW-0704">Schiff base</keyword>
<dbReference type="Pfam" id="PF02261">
    <property type="entry name" value="Asp_decarbox"/>
    <property type="match status" value="1"/>
</dbReference>